<evidence type="ECO:0000256" key="1">
    <source>
        <dbReference type="SAM" id="Phobius"/>
    </source>
</evidence>
<proteinExistence type="predicted"/>
<keyword evidence="1" id="KW-1133">Transmembrane helix</keyword>
<feature type="transmembrane region" description="Helical" evidence="1">
    <location>
        <begin position="13"/>
        <end position="32"/>
    </location>
</feature>
<protein>
    <submittedName>
        <fullName evidence="2">Uncharacterized protein</fullName>
    </submittedName>
</protein>
<reference evidence="2" key="1">
    <citation type="journal article" date="2015" name="Nature">
        <title>Complex archaea that bridge the gap between prokaryotes and eukaryotes.</title>
        <authorList>
            <person name="Spang A."/>
            <person name="Saw J.H."/>
            <person name="Jorgensen S.L."/>
            <person name="Zaremba-Niedzwiedzka K."/>
            <person name="Martijn J."/>
            <person name="Lind A.E."/>
            <person name="van Eijk R."/>
            <person name="Schleper C."/>
            <person name="Guy L."/>
            <person name="Ettema T.J."/>
        </authorList>
    </citation>
    <scope>NUCLEOTIDE SEQUENCE</scope>
</reference>
<keyword evidence="1" id="KW-0472">Membrane</keyword>
<evidence type="ECO:0000313" key="2">
    <source>
        <dbReference type="EMBL" id="KKL99419.1"/>
    </source>
</evidence>
<comment type="caution">
    <text evidence="2">The sequence shown here is derived from an EMBL/GenBank/DDBJ whole genome shotgun (WGS) entry which is preliminary data.</text>
</comment>
<keyword evidence="1" id="KW-0812">Transmembrane</keyword>
<organism evidence="2">
    <name type="scientific">marine sediment metagenome</name>
    <dbReference type="NCBI Taxonomy" id="412755"/>
    <lineage>
        <taxon>unclassified sequences</taxon>
        <taxon>metagenomes</taxon>
        <taxon>ecological metagenomes</taxon>
    </lineage>
</organism>
<gene>
    <name evidence="2" type="ORF">LCGC14_1814610</name>
</gene>
<sequence>MTSAALGVRVVELLSLAALVGLLLGGLLAHWYTQRRGR</sequence>
<accession>A0A0F9GKL2</accession>
<dbReference type="AlphaFoldDB" id="A0A0F9GKL2"/>
<name>A0A0F9GKL2_9ZZZZ</name>
<dbReference type="EMBL" id="LAZR01017682">
    <property type="protein sequence ID" value="KKL99419.1"/>
    <property type="molecule type" value="Genomic_DNA"/>
</dbReference>